<dbReference type="CDD" id="cd01647">
    <property type="entry name" value="RT_LTR"/>
    <property type="match status" value="1"/>
</dbReference>
<sequence>MDVTSGHQLLSFMDAFSGYNQIQMAPRDKRNTTFITHNGTYCYKVMSFGLKNVGAIYQRLVNRMFKDQEGRNMEIYVDDMIIKSRQAETHLFDLAETFRTLRKYKMRLNPAKCTFGITSGKFLGFIVHQRGIDANPDKIKAIQEMQPPNTIKESAKDFRWTPECEEAFRQLKSHIENLSQLASVKDGEPLGLYLAATDLAVSPVLVTLDKAGQKPIYYTSHVLAGPELR</sequence>
<reference evidence="3 4" key="1">
    <citation type="submission" date="2022-12" db="EMBL/GenBank/DDBJ databases">
        <title>Chromosome-scale assembly of the Ensete ventricosum genome.</title>
        <authorList>
            <person name="Dussert Y."/>
            <person name="Stocks J."/>
            <person name="Wendawek A."/>
            <person name="Woldeyes F."/>
            <person name="Nichols R.A."/>
            <person name="Borrell J.S."/>
        </authorList>
    </citation>
    <scope>NUCLEOTIDE SEQUENCE [LARGE SCALE GENOMIC DNA]</scope>
    <source>
        <strain evidence="4">cv. Maze</strain>
        <tissue evidence="3">Seeds</tissue>
    </source>
</reference>
<accession>A0AAV8QDE9</accession>
<dbReference type="PANTHER" id="PTHR24559">
    <property type="entry name" value="TRANSPOSON TY3-I GAG-POL POLYPROTEIN"/>
    <property type="match status" value="1"/>
</dbReference>
<organism evidence="3 4">
    <name type="scientific">Ensete ventricosum</name>
    <name type="common">Abyssinian banana</name>
    <name type="synonym">Musa ensete</name>
    <dbReference type="NCBI Taxonomy" id="4639"/>
    <lineage>
        <taxon>Eukaryota</taxon>
        <taxon>Viridiplantae</taxon>
        <taxon>Streptophyta</taxon>
        <taxon>Embryophyta</taxon>
        <taxon>Tracheophyta</taxon>
        <taxon>Spermatophyta</taxon>
        <taxon>Magnoliopsida</taxon>
        <taxon>Liliopsida</taxon>
        <taxon>Zingiberales</taxon>
        <taxon>Musaceae</taxon>
        <taxon>Ensete</taxon>
    </lineage>
</organism>
<proteinExistence type="predicted"/>
<dbReference type="Proteomes" id="UP001222027">
    <property type="component" value="Unassembled WGS sequence"/>
</dbReference>
<dbReference type="InterPro" id="IPR043128">
    <property type="entry name" value="Rev_trsase/Diguanyl_cyclase"/>
</dbReference>
<evidence type="ECO:0000259" key="2">
    <source>
        <dbReference type="Pfam" id="PF17919"/>
    </source>
</evidence>
<dbReference type="InterPro" id="IPR000477">
    <property type="entry name" value="RT_dom"/>
</dbReference>
<dbReference type="PANTHER" id="PTHR24559:SF444">
    <property type="entry name" value="REVERSE TRANSCRIPTASE DOMAIN-CONTAINING PROTEIN"/>
    <property type="match status" value="1"/>
</dbReference>
<evidence type="ECO:0008006" key="5">
    <source>
        <dbReference type="Google" id="ProtNLM"/>
    </source>
</evidence>
<comment type="caution">
    <text evidence="3">The sequence shown here is derived from an EMBL/GenBank/DDBJ whole genome shotgun (WGS) entry which is preliminary data.</text>
</comment>
<feature type="domain" description="Reverse transcriptase/retrotransposon-derived protein RNase H-like" evidence="2">
    <location>
        <begin position="160"/>
        <end position="227"/>
    </location>
</feature>
<keyword evidence="4" id="KW-1185">Reference proteome</keyword>
<dbReference type="InterPro" id="IPR053134">
    <property type="entry name" value="RNA-dir_DNA_polymerase"/>
</dbReference>
<evidence type="ECO:0000313" key="3">
    <source>
        <dbReference type="EMBL" id="KAJ8476217.1"/>
    </source>
</evidence>
<dbReference type="Pfam" id="PF00078">
    <property type="entry name" value="RVT_1"/>
    <property type="match status" value="1"/>
</dbReference>
<evidence type="ECO:0000259" key="1">
    <source>
        <dbReference type="Pfam" id="PF00078"/>
    </source>
</evidence>
<dbReference type="AlphaFoldDB" id="A0AAV8QDE9"/>
<dbReference type="InterPro" id="IPR041577">
    <property type="entry name" value="RT_RNaseH_2"/>
</dbReference>
<dbReference type="InterPro" id="IPR043502">
    <property type="entry name" value="DNA/RNA_pol_sf"/>
</dbReference>
<dbReference type="Gene3D" id="3.30.70.270">
    <property type="match status" value="1"/>
</dbReference>
<feature type="domain" description="Reverse transcriptase" evidence="1">
    <location>
        <begin position="4"/>
        <end position="127"/>
    </location>
</feature>
<name>A0AAV8QDE9_ENSVE</name>
<gene>
    <name evidence="3" type="ORF">OPV22_019944</name>
</gene>
<protein>
    <recommendedName>
        <fullName evidence="5">Reverse transcriptase domain-containing protein</fullName>
    </recommendedName>
</protein>
<dbReference type="Pfam" id="PF17919">
    <property type="entry name" value="RT_RNaseH_2"/>
    <property type="match status" value="1"/>
</dbReference>
<evidence type="ECO:0000313" key="4">
    <source>
        <dbReference type="Proteomes" id="UP001222027"/>
    </source>
</evidence>
<dbReference type="SUPFAM" id="SSF56672">
    <property type="entry name" value="DNA/RNA polymerases"/>
    <property type="match status" value="1"/>
</dbReference>
<dbReference type="EMBL" id="JAQQAF010000006">
    <property type="protein sequence ID" value="KAJ8476217.1"/>
    <property type="molecule type" value="Genomic_DNA"/>
</dbReference>